<dbReference type="Proteomes" id="UP000783287">
    <property type="component" value="Unassembled WGS sequence"/>
</dbReference>
<name>A0A955L510_9BACT</name>
<organism evidence="3 4">
    <name type="scientific">Candidatus Dojkabacteria bacterium</name>
    <dbReference type="NCBI Taxonomy" id="2099670"/>
    <lineage>
        <taxon>Bacteria</taxon>
        <taxon>Candidatus Dojkabacteria</taxon>
    </lineage>
</organism>
<dbReference type="PROSITE" id="PS51782">
    <property type="entry name" value="LYSM"/>
    <property type="match status" value="1"/>
</dbReference>
<dbReference type="InterPro" id="IPR018392">
    <property type="entry name" value="LysM"/>
</dbReference>
<dbReference type="CDD" id="cd00118">
    <property type="entry name" value="LysM"/>
    <property type="match status" value="1"/>
</dbReference>
<keyword evidence="1" id="KW-1133">Transmembrane helix</keyword>
<dbReference type="Gene3D" id="3.10.350.10">
    <property type="entry name" value="LysM domain"/>
    <property type="match status" value="1"/>
</dbReference>
<evidence type="ECO:0000256" key="1">
    <source>
        <dbReference type="SAM" id="Phobius"/>
    </source>
</evidence>
<sequence length="178" mass="19405">MSKDNKSKGISDQSQNKTVKYKLRPIFMQVIGAGMMITGAILVLLPIMNTLTGTDSVPDIRKVDFGTVEEEIDDKIQEGISTVRVNAATVSADDKSSITETKIRVTGQWVATDYHPGDIGVGSYEVKLGDTLWEISEAVYGDGNMWGKILERNKENIGYLPDGTQALIIPGQKLSIAK</sequence>
<feature type="transmembrane region" description="Helical" evidence="1">
    <location>
        <begin position="26"/>
        <end position="48"/>
    </location>
</feature>
<gene>
    <name evidence="3" type="ORF">KC909_02180</name>
</gene>
<dbReference type="Pfam" id="PF01476">
    <property type="entry name" value="LysM"/>
    <property type="match status" value="1"/>
</dbReference>
<dbReference type="InterPro" id="IPR036779">
    <property type="entry name" value="LysM_dom_sf"/>
</dbReference>
<reference evidence="3" key="2">
    <citation type="journal article" date="2021" name="Microbiome">
        <title>Successional dynamics and alternative stable states in a saline activated sludge microbial community over 9 years.</title>
        <authorList>
            <person name="Wang Y."/>
            <person name="Ye J."/>
            <person name="Ju F."/>
            <person name="Liu L."/>
            <person name="Boyd J.A."/>
            <person name="Deng Y."/>
            <person name="Parks D.H."/>
            <person name="Jiang X."/>
            <person name="Yin X."/>
            <person name="Woodcroft B.J."/>
            <person name="Tyson G.W."/>
            <person name="Hugenholtz P."/>
            <person name="Polz M.F."/>
            <person name="Zhang T."/>
        </authorList>
    </citation>
    <scope>NUCLEOTIDE SEQUENCE</scope>
    <source>
        <strain evidence="3">HKST-UBA14</strain>
    </source>
</reference>
<dbReference type="PANTHER" id="PTHR34700">
    <property type="entry name" value="POTASSIUM BINDING PROTEIN KBP"/>
    <property type="match status" value="1"/>
</dbReference>
<protein>
    <submittedName>
        <fullName evidence="3">LysM peptidoglycan-binding domain-containing protein</fullName>
    </submittedName>
</protein>
<dbReference type="InterPro" id="IPR052196">
    <property type="entry name" value="Bact_Kbp"/>
</dbReference>
<dbReference type="EMBL" id="JAGQLK010000031">
    <property type="protein sequence ID" value="MCA9383149.1"/>
    <property type="molecule type" value="Genomic_DNA"/>
</dbReference>
<evidence type="ECO:0000259" key="2">
    <source>
        <dbReference type="PROSITE" id="PS51782"/>
    </source>
</evidence>
<accession>A0A955L510</accession>
<keyword evidence="1" id="KW-0472">Membrane</keyword>
<proteinExistence type="predicted"/>
<evidence type="ECO:0000313" key="3">
    <source>
        <dbReference type="EMBL" id="MCA9383149.1"/>
    </source>
</evidence>
<keyword evidence="1" id="KW-0812">Transmembrane</keyword>
<feature type="domain" description="LysM" evidence="2">
    <location>
        <begin position="122"/>
        <end position="176"/>
    </location>
</feature>
<comment type="caution">
    <text evidence="3">The sequence shown here is derived from an EMBL/GenBank/DDBJ whole genome shotgun (WGS) entry which is preliminary data.</text>
</comment>
<reference evidence="3" key="1">
    <citation type="submission" date="2020-04" db="EMBL/GenBank/DDBJ databases">
        <authorList>
            <person name="Zhang T."/>
        </authorList>
    </citation>
    <scope>NUCLEOTIDE SEQUENCE</scope>
    <source>
        <strain evidence="3">HKST-UBA14</strain>
    </source>
</reference>
<dbReference type="PANTHER" id="PTHR34700:SF4">
    <property type="entry name" value="PHAGE-LIKE ELEMENT PBSX PROTEIN XKDP"/>
    <property type="match status" value="1"/>
</dbReference>
<dbReference type="AlphaFoldDB" id="A0A955L510"/>
<evidence type="ECO:0000313" key="4">
    <source>
        <dbReference type="Proteomes" id="UP000783287"/>
    </source>
</evidence>